<dbReference type="Proteomes" id="UP000002774">
    <property type="component" value="Chromosome"/>
</dbReference>
<evidence type="ECO:0000259" key="2">
    <source>
        <dbReference type="Pfam" id="PF18962"/>
    </source>
</evidence>
<keyword evidence="1" id="KW-0732">Signal</keyword>
<protein>
    <submittedName>
        <fullName evidence="4">Conserved repeat domain protein</fullName>
    </submittedName>
</protein>
<dbReference type="Gene3D" id="2.60.40.10">
    <property type="entry name" value="Immunoglobulins"/>
    <property type="match status" value="3"/>
</dbReference>
<evidence type="ECO:0000313" key="5">
    <source>
        <dbReference type="Proteomes" id="UP000002774"/>
    </source>
</evidence>
<evidence type="ECO:0000259" key="3">
    <source>
        <dbReference type="Pfam" id="PF19081"/>
    </source>
</evidence>
<feature type="domain" description="Ig-like" evidence="3">
    <location>
        <begin position="1074"/>
        <end position="1152"/>
    </location>
</feature>
<name>H1YDX2_9SPHI</name>
<dbReference type="EMBL" id="CM001403">
    <property type="protein sequence ID" value="EHQ24312.1"/>
    <property type="molecule type" value="Genomic_DNA"/>
</dbReference>
<dbReference type="RefSeq" id="WP_008503853.1">
    <property type="nucleotide sequence ID" value="NZ_CM001403.1"/>
</dbReference>
<dbReference type="InterPro" id="IPR044023">
    <property type="entry name" value="Ig_7"/>
</dbReference>
<dbReference type="HOGENOM" id="CLU_234037_0_0_10"/>
<evidence type="ECO:0000256" key="1">
    <source>
        <dbReference type="SAM" id="SignalP"/>
    </source>
</evidence>
<proteinExistence type="predicted"/>
<sequence length="2226" mass="235888">MPSHFQFKSIPWKFWAVLLLLAASNLPARASSTDSVKGKPSLTVGGFFDSVYDRFGTGYPLYQLATDTGLRSFYGRPTPQADIMYTCNSGYFQIYLEPGCGMDSFLTVPAHQARLNVICQVLHDLSSFISSPLTLTGKKVNILIRNPAYMLAPSAAAAASGFYAYAKRAPAGSIADNVVWTTIHSGQDAYTSVINPLVTNSAFYHGIAAFNFSSLTWHTNLTTAPSAVELDLYSIALHEFSHLLGFATLIEKNGNSIFGPAEQYYSRYDLFLKNASGTNLISNSGSCSLYNYTFSASTSDLQPNPASCSPNHTVCASAVRFSDGIISQPVYTPNCWEGGSSLSHFADECQVPASFYLSPPASNNLYFVMSYASAYGKMTRYPKSEERQAFCDIGYTCDTIFGSTPLNDTNYHGSVCPGINVAGINDGINSTGGFTYVVTAGSSIALNNATVHLLANDNNADSFTCLQVITGGGTLSATAGGNTTTLTYTPSASSASGLHLLRYIPVNSTTGARGNITYIYVFVGSAACTPSACNMLANPGFETGTGCGATAGAAMSASISCWTPITGTPDLISYGCTSDPYYSVPTAVSAPATGIHALSGTPNNNFIGLWSSYQTLYPTDPYFLEGVETNLTSGLQPGVTYVVSYWAKIRKDDGWNITLPVKEWDSYIQFLASPGLVPQFNTAYLTPLAQHLIVKDSLQWHAYTDTFKVPAGPVLNDFYVVNAAYLNPYAPNYSTEMFIDDIQLLPKSATTLFTMPDTVSMCDTVFDLSRFVSIPGGVFSGPAVAAGGGTGNFYPTLAGPGFTPVEYMYYDVNGCQHKVDKTVYVKCCTGRLLVRAGADTVCNRTAVTITASGSTNYNWMVSTGKTYTGCTGCTNSVKTDTPSVTTIYKVATSYYGCPDTASDTVVVNALPSATTTPTGTVGLCVGDTLTMSAATGTGYTYQWKQYNGTTYVNISGATAATYKAITAGVFQVTVTNASRCSATSASISIFMKPLPSVYITADRIPNVCQGQVVVLQDPNLTHGVNYHWYKDGKDTGAANLRFYSAGVTGTYKVVIDSNGCYASSNSIVVTVNPPPNAVITPGSTALCSGNTVTFSANTSGISTYQWYNTGGAISGATGSGYTTGTAGTYYVVETGTNTCIDTSIYATVTVNPSPSDSVSPYPTASFCSGGSVTLTAFTTGTGTSYQWKTSGTNIGGATSRTYNATSAGSYTVLVTSGGCSKLSKMTTVSLSSGPAATITYYGNDVTNTGFQACYGDTLTAPAGSGYTYTWKYNNTTTVGTNRILVVTLTGTYTLTVSVTGSTCAATSQTYATVMGTAGCTPCVAFHGAPGTAFTVLGCTTCTAANFGTGNYYVPGNIVLSGTMTIQRANIMVNGNSAITLASGANVTIDSSHLFGCNPLWNGITYNGNPAVLNIIHSTLIEDAVTAVNITSVPSSTSNIFTSDGAIFNRNQLGILINSYQSISLSVYPFTVRNTVFTSRNLASSYNTWPTTYGLMALSGTPDAYSSPYSLNNYTAVSLQNGAPAQMGMQIQSVGSGGSLYREIKVGDETADKYLNVLDNMQFGIYAHNSNMSVVNSAFCNMVGAPNQGTGILADCNATQDMVYRLRVYAGPTSRANKFYNCSADAVGSFYPAELLFQGNYVISTHTSTWTEGCFVKAGNYYSSLQANNNTLVNVENGVFITTPTNVAAGTINLNNNYIADAPPSYTGTKPASHYIGTAVYAANLASVACPVNTCKGQVNANGNTIYNAYNGILLSSFGNLSGASVTSNTISLIKNPISTQQSGISLTQMSSPNVYNNGVTCASGGTGLTAAGDANRDAIRVNNSTGKGIVNCNFTSYLGKGFEFTGIQGMQWLRNTMTSLYTGLQIITGSIGSQRYDGAINDNSWIGGFTNQTYLYTSIDTNSKLYFPALSTAPTINGTNRVGIANSKYTLGAGLLQKLNNNFADPCMARAFNPATSFTPATQKPHFLLAYHWIAQNATFRTILEDTTLVDSSYMLSDFYTLAAPSRYATLASIENSLATGDIATAQTMMGSSITAMTPVPEDANGVIIVDYDSANQIVNNYLTYYSMYINYQEGNLSSADSGTISSLASLCPSVNGDVIYQARALYSAVYKQVCPFNDDNCTSGGGFGKYVPNQPVVKTLQETGQLYSLFPNPSNGNIQLQQLVTDNNPVRAEVWNEQGQRILQRTLQFTNGRSGLNLKGVIPGIYLLQLRDNAGRNYLLKFTVN</sequence>
<evidence type="ECO:0000313" key="4">
    <source>
        <dbReference type="EMBL" id="EHQ24312.1"/>
    </source>
</evidence>
<gene>
    <name evidence="4" type="ORF">Mucpa_0109</name>
</gene>
<organism evidence="4 5">
    <name type="scientific">Mucilaginibacter paludis DSM 18603</name>
    <dbReference type="NCBI Taxonomy" id="714943"/>
    <lineage>
        <taxon>Bacteria</taxon>
        <taxon>Pseudomonadati</taxon>
        <taxon>Bacteroidota</taxon>
        <taxon>Sphingobacteriia</taxon>
        <taxon>Sphingobacteriales</taxon>
        <taxon>Sphingobacteriaceae</taxon>
        <taxon>Mucilaginibacter</taxon>
    </lineage>
</organism>
<feature type="domain" description="Secretion system C-terminal sorting" evidence="2">
    <location>
        <begin position="2150"/>
        <end position="2219"/>
    </location>
</feature>
<dbReference type="InterPro" id="IPR026444">
    <property type="entry name" value="Secre_tail"/>
</dbReference>
<dbReference type="Pfam" id="PF19081">
    <property type="entry name" value="Ig_7"/>
    <property type="match status" value="1"/>
</dbReference>
<dbReference type="STRING" id="714943.Mucpa_0109"/>
<dbReference type="Gene3D" id="2.60.120.260">
    <property type="entry name" value="Galactose-binding domain-like"/>
    <property type="match status" value="1"/>
</dbReference>
<reference evidence="4" key="1">
    <citation type="submission" date="2011-09" db="EMBL/GenBank/DDBJ databases">
        <title>The permanent draft genome of Mucilaginibacter paludis DSM 18603.</title>
        <authorList>
            <consortium name="US DOE Joint Genome Institute (JGI-PGF)"/>
            <person name="Lucas S."/>
            <person name="Han J."/>
            <person name="Lapidus A."/>
            <person name="Bruce D."/>
            <person name="Goodwin L."/>
            <person name="Pitluck S."/>
            <person name="Peters L."/>
            <person name="Kyrpides N."/>
            <person name="Mavromatis K."/>
            <person name="Ivanova N."/>
            <person name="Mikhailova N."/>
            <person name="Held B."/>
            <person name="Detter J.C."/>
            <person name="Tapia R."/>
            <person name="Han C."/>
            <person name="Land M."/>
            <person name="Hauser L."/>
            <person name="Markowitz V."/>
            <person name="Cheng J.-F."/>
            <person name="Hugenholtz P."/>
            <person name="Woyke T."/>
            <person name="Wu D."/>
            <person name="Tindall B."/>
            <person name="Brambilla E."/>
            <person name="Klenk H.-P."/>
            <person name="Eisen J.A."/>
        </authorList>
    </citation>
    <scope>NUCLEOTIDE SEQUENCE [LARGE SCALE GENOMIC DNA]</scope>
    <source>
        <strain evidence="4">DSM 18603</strain>
    </source>
</reference>
<dbReference type="InterPro" id="IPR013783">
    <property type="entry name" value="Ig-like_fold"/>
</dbReference>
<feature type="chain" id="PRO_5003559003" evidence="1">
    <location>
        <begin position="31"/>
        <end position="2226"/>
    </location>
</feature>
<dbReference type="eggNOG" id="COG2730">
    <property type="taxonomic scope" value="Bacteria"/>
</dbReference>
<accession>H1YDX2</accession>
<dbReference type="Pfam" id="PF18962">
    <property type="entry name" value="Por_Secre_tail"/>
    <property type="match status" value="1"/>
</dbReference>
<feature type="signal peptide" evidence="1">
    <location>
        <begin position="1"/>
        <end position="30"/>
    </location>
</feature>
<dbReference type="NCBIfam" id="TIGR04183">
    <property type="entry name" value="Por_Secre_tail"/>
    <property type="match status" value="1"/>
</dbReference>
<keyword evidence="5" id="KW-1185">Reference proteome</keyword>
<dbReference type="OrthoDB" id="599464at2"/>